<proteinExistence type="inferred from homology"/>
<dbReference type="GO" id="GO:0022625">
    <property type="term" value="C:cytosolic large ribosomal subunit"/>
    <property type="evidence" value="ECO:0007669"/>
    <property type="project" value="TreeGrafter"/>
</dbReference>
<evidence type="ECO:0000256" key="4">
    <source>
        <dbReference type="RuleBase" id="RU003949"/>
    </source>
</evidence>
<evidence type="ECO:0000313" key="7">
    <source>
        <dbReference type="Proteomes" id="UP000034320"/>
    </source>
</evidence>
<comment type="caution">
    <text evidence="6">The sequence shown here is derived from an EMBL/GenBank/DDBJ whole genome shotgun (WGS) entry which is preliminary data.</text>
</comment>
<keyword evidence="2 3" id="KW-0687">Ribonucleoprotein</keyword>
<organism evidence="6 7">
    <name type="scientific">Candidatus Gottesmanbacteria bacterium GW2011_GWA2_42_18</name>
    <dbReference type="NCBI Taxonomy" id="1618442"/>
    <lineage>
        <taxon>Bacteria</taxon>
        <taxon>Candidatus Gottesmaniibacteriota</taxon>
    </lineage>
</organism>
<keyword evidence="3 5" id="KW-0694">RNA-binding</keyword>
<protein>
    <recommendedName>
        <fullName evidence="3">Large ribosomal subunit protein uL14</fullName>
    </recommendedName>
</protein>
<evidence type="ECO:0000256" key="5">
    <source>
        <dbReference type="RuleBase" id="RU003950"/>
    </source>
</evidence>
<dbReference type="PATRIC" id="fig|1618442.3.peg.1248"/>
<dbReference type="PROSITE" id="PS00049">
    <property type="entry name" value="RIBOSOMAL_L14"/>
    <property type="match status" value="1"/>
</dbReference>
<dbReference type="Proteomes" id="UP000034320">
    <property type="component" value="Unassembled WGS sequence"/>
</dbReference>
<keyword evidence="1 3" id="KW-0689">Ribosomal protein</keyword>
<dbReference type="InterPro" id="IPR036853">
    <property type="entry name" value="Ribosomal_uL14_sf"/>
</dbReference>
<accession>A0A0G0Z9H8</accession>
<dbReference type="InterPro" id="IPR005745">
    <property type="entry name" value="Ribosomal_uL14_bac-type"/>
</dbReference>
<dbReference type="GO" id="GO:0070180">
    <property type="term" value="F:large ribosomal subunit rRNA binding"/>
    <property type="evidence" value="ECO:0007669"/>
    <property type="project" value="TreeGrafter"/>
</dbReference>
<dbReference type="InterPro" id="IPR019972">
    <property type="entry name" value="Ribosomal_uL14_CS"/>
</dbReference>
<dbReference type="CDD" id="cd00337">
    <property type="entry name" value="Ribosomal_uL14"/>
    <property type="match status" value="1"/>
</dbReference>
<evidence type="ECO:0000256" key="2">
    <source>
        <dbReference type="ARBA" id="ARBA00023274"/>
    </source>
</evidence>
<evidence type="ECO:0000256" key="3">
    <source>
        <dbReference type="HAMAP-Rule" id="MF_01367"/>
    </source>
</evidence>
<reference evidence="6 7" key="1">
    <citation type="journal article" date="2015" name="Nature">
        <title>rRNA introns, odd ribosomes, and small enigmatic genomes across a large radiation of phyla.</title>
        <authorList>
            <person name="Brown C.T."/>
            <person name="Hug L.A."/>
            <person name="Thomas B.C."/>
            <person name="Sharon I."/>
            <person name="Castelle C.J."/>
            <person name="Singh A."/>
            <person name="Wilkins M.J."/>
            <person name="Williams K.H."/>
            <person name="Banfield J.F."/>
        </authorList>
    </citation>
    <scope>NUCLEOTIDE SEQUENCE [LARGE SCALE GENOMIC DNA]</scope>
</reference>
<comment type="function">
    <text evidence="3 5">Binds to 23S rRNA. Forms part of two intersubunit bridges in the 70S ribosome.</text>
</comment>
<evidence type="ECO:0000313" key="6">
    <source>
        <dbReference type="EMBL" id="KKS45380.1"/>
    </source>
</evidence>
<evidence type="ECO:0000256" key="1">
    <source>
        <dbReference type="ARBA" id="ARBA00022980"/>
    </source>
</evidence>
<dbReference type="InterPro" id="IPR000218">
    <property type="entry name" value="Ribosomal_uL14"/>
</dbReference>
<dbReference type="AlphaFoldDB" id="A0A0G0Z9H8"/>
<dbReference type="SMART" id="SM01374">
    <property type="entry name" value="Ribosomal_L14"/>
    <property type="match status" value="1"/>
</dbReference>
<comment type="similarity">
    <text evidence="3 4">Belongs to the universal ribosomal protein uL14 family.</text>
</comment>
<gene>
    <name evidence="3" type="primary">rplN</name>
    <name evidence="6" type="ORF">UV09_C0041G0012</name>
</gene>
<dbReference type="PANTHER" id="PTHR11761">
    <property type="entry name" value="50S/60S RIBOSOMAL PROTEIN L14/L23"/>
    <property type="match status" value="1"/>
</dbReference>
<dbReference type="NCBIfam" id="TIGR01067">
    <property type="entry name" value="rplN_bact"/>
    <property type="match status" value="1"/>
</dbReference>
<dbReference type="GO" id="GO:0003735">
    <property type="term" value="F:structural constituent of ribosome"/>
    <property type="evidence" value="ECO:0007669"/>
    <property type="project" value="InterPro"/>
</dbReference>
<keyword evidence="3 5" id="KW-0699">rRNA-binding</keyword>
<dbReference type="HAMAP" id="MF_01367">
    <property type="entry name" value="Ribosomal_uL14"/>
    <property type="match status" value="1"/>
</dbReference>
<comment type="subunit">
    <text evidence="3">Part of the 50S ribosomal subunit. Forms a cluster with proteins L3 and L19. In the 70S ribosome, L14 and L19 interact and together make contacts with the 16S rRNA in bridges B5 and B8.</text>
</comment>
<dbReference type="PANTHER" id="PTHR11761:SF3">
    <property type="entry name" value="LARGE RIBOSOMAL SUBUNIT PROTEIN UL14M"/>
    <property type="match status" value="1"/>
</dbReference>
<dbReference type="SUPFAM" id="SSF50193">
    <property type="entry name" value="Ribosomal protein L14"/>
    <property type="match status" value="1"/>
</dbReference>
<dbReference type="Pfam" id="PF00238">
    <property type="entry name" value="Ribosomal_L14"/>
    <property type="match status" value="1"/>
</dbReference>
<sequence>MIQLRSILNVADNTGAQRLSVIQVHGRGNRMIAYAGDVVTCVVKKAAAEGMVKNHEIVKAVIVRTRKETRRTDGSYIRFDENAAVIIDNPKDKNPKGTRIFGPVIRELKDLGFNKIVSMATEVY</sequence>
<dbReference type="GO" id="GO:0006412">
    <property type="term" value="P:translation"/>
    <property type="evidence" value="ECO:0007669"/>
    <property type="project" value="UniProtKB-UniRule"/>
</dbReference>
<dbReference type="Gene3D" id="2.40.150.20">
    <property type="entry name" value="Ribosomal protein L14"/>
    <property type="match status" value="1"/>
</dbReference>
<name>A0A0G0Z9H8_9BACT</name>
<dbReference type="EMBL" id="LCDD01000041">
    <property type="protein sequence ID" value="KKS45380.1"/>
    <property type="molecule type" value="Genomic_DNA"/>
</dbReference>